<name>A0ABD7BGA5_PSEPU</name>
<evidence type="ECO:0000313" key="2">
    <source>
        <dbReference type="Proteomes" id="UP000516786"/>
    </source>
</evidence>
<dbReference type="RefSeq" id="WP_054833427.1">
    <property type="nucleotide sequence ID" value="NZ_BSKG01000013.1"/>
</dbReference>
<dbReference type="AlphaFoldDB" id="A0ABD7BGA5"/>
<organism evidence="1 2">
    <name type="scientific">Pseudomonas putida</name>
    <name type="common">Arthrobacter siderocapsulatus</name>
    <dbReference type="NCBI Taxonomy" id="303"/>
    <lineage>
        <taxon>Bacteria</taxon>
        <taxon>Pseudomonadati</taxon>
        <taxon>Pseudomonadota</taxon>
        <taxon>Gammaproteobacteria</taxon>
        <taxon>Pseudomonadales</taxon>
        <taxon>Pseudomonadaceae</taxon>
        <taxon>Pseudomonas</taxon>
    </lineage>
</organism>
<gene>
    <name evidence="1" type="ORF">ID616_04760</name>
</gene>
<proteinExistence type="predicted"/>
<protein>
    <submittedName>
        <fullName evidence="1">Uncharacterized protein</fullName>
    </submittedName>
</protein>
<sequence>MDMADSGWLCLPESFDTVNTTPVTLRFDFIERRDNRRHYRVTCVTEGSHYFGRQMDSSLNRFLGFYRSVSDDVFWKIEEIGVHGEGENARPAFILRDRLGYTVKIKTHGPGLSLIAYLSTHSVTSDEVHFTLADYKPL</sequence>
<accession>A0ABD7BGA5</accession>
<dbReference type="Proteomes" id="UP000516786">
    <property type="component" value="Chromosome"/>
</dbReference>
<evidence type="ECO:0000313" key="1">
    <source>
        <dbReference type="EMBL" id="QOC99021.1"/>
    </source>
</evidence>
<dbReference type="EMBL" id="CP061723">
    <property type="protein sequence ID" value="QOC99021.1"/>
    <property type="molecule type" value="Genomic_DNA"/>
</dbReference>
<reference evidence="1 2" key="1">
    <citation type="submission" date="2020-09" db="EMBL/GenBank/DDBJ databases">
        <title>Co-existence of a novel multidrug-resistance efflux pump with carbapenem resistance gene blaVIM-2 in one megaplasmid in Pseudomonas putida.</title>
        <authorList>
            <person name="Peng K."/>
            <person name="Li R."/>
        </authorList>
    </citation>
    <scope>NUCLEOTIDE SEQUENCE [LARGE SCALE GENOMIC DNA]</scope>
    <source>
        <strain evidence="1 2">ZXPA-20</strain>
    </source>
</reference>